<feature type="region of interest" description="Disordered" evidence="8">
    <location>
        <begin position="648"/>
        <end position="681"/>
    </location>
</feature>
<gene>
    <name evidence="10" type="ORF">P171DRAFT_485116</name>
</gene>
<evidence type="ECO:0000256" key="1">
    <source>
        <dbReference type="ARBA" id="ARBA00004127"/>
    </source>
</evidence>
<feature type="transmembrane region" description="Helical" evidence="9">
    <location>
        <begin position="472"/>
        <end position="489"/>
    </location>
</feature>
<dbReference type="Proteomes" id="UP000799764">
    <property type="component" value="Unassembled WGS sequence"/>
</dbReference>
<reference evidence="10" key="1">
    <citation type="journal article" date="2020" name="Stud. Mycol.">
        <title>101 Dothideomycetes genomes: a test case for predicting lifestyles and emergence of pathogens.</title>
        <authorList>
            <person name="Haridas S."/>
            <person name="Albert R."/>
            <person name="Binder M."/>
            <person name="Bloem J."/>
            <person name="Labutti K."/>
            <person name="Salamov A."/>
            <person name="Andreopoulos B."/>
            <person name="Baker S."/>
            <person name="Barry K."/>
            <person name="Bills G."/>
            <person name="Bluhm B."/>
            <person name="Cannon C."/>
            <person name="Castanera R."/>
            <person name="Culley D."/>
            <person name="Daum C."/>
            <person name="Ezra D."/>
            <person name="Gonzalez J."/>
            <person name="Henrissat B."/>
            <person name="Kuo A."/>
            <person name="Liang C."/>
            <person name="Lipzen A."/>
            <person name="Lutzoni F."/>
            <person name="Magnuson J."/>
            <person name="Mondo S."/>
            <person name="Nolan M."/>
            <person name="Ohm R."/>
            <person name="Pangilinan J."/>
            <person name="Park H.-J."/>
            <person name="Ramirez L."/>
            <person name="Alfaro M."/>
            <person name="Sun H."/>
            <person name="Tritt A."/>
            <person name="Yoshinaga Y."/>
            <person name="Zwiers L.-H."/>
            <person name="Turgeon B."/>
            <person name="Goodwin S."/>
            <person name="Spatafora J."/>
            <person name="Crous P."/>
            <person name="Grigoriev I."/>
        </authorList>
    </citation>
    <scope>NUCLEOTIDE SEQUENCE</scope>
    <source>
        <strain evidence="10">CBS 690.94</strain>
    </source>
</reference>
<feature type="transmembrane region" description="Helical" evidence="9">
    <location>
        <begin position="207"/>
        <end position="230"/>
    </location>
</feature>
<dbReference type="OrthoDB" id="4078873at2759"/>
<evidence type="ECO:0000256" key="6">
    <source>
        <dbReference type="ARBA" id="ARBA00023065"/>
    </source>
</evidence>
<proteinExistence type="inferred from homology"/>
<dbReference type="GO" id="GO:0006811">
    <property type="term" value="P:monoatomic ion transport"/>
    <property type="evidence" value="ECO:0007669"/>
    <property type="project" value="UniProtKB-KW"/>
</dbReference>
<feature type="transmembrane region" description="Helical" evidence="9">
    <location>
        <begin position="242"/>
        <end position="261"/>
    </location>
</feature>
<dbReference type="PANTHER" id="PTHR23501:SF92">
    <property type="entry name" value="GLUTATHIONE EXCHANGER 1-RELATED"/>
    <property type="match status" value="1"/>
</dbReference>
<evidence type="ECO:0000256" key="7">
    <source>
        <dbReference type="ARBA" id="ARBA00023136"/>
    </source>
</evidence>
<keyword evidence="4 9" id="KW-0812">Transmembrane</keyword>
<dbReference type="AlphaFoldDB" id="A0A9P4PHA1"/>
<dbReference type="InterPro" id="IPR036259">
    <property type="entry name" value="MFS_trans_sf"/>
</dbReference>
<dbReference type="EMBL" id="MU001500">
    <property type="protein sequence ID" value="KAF2445044.1"/>
    <property type="molecule type" value="Genomic_DNA"/>
</dbReference>
<feature type="compositionally biased region" description="Basic and acidic residues" evidence="8">
    <location>
        <begin position="60"/>
        <end position="73"/>
    </location>
</feature>
<evidence type="ECO:0000313" key="11">
    <source>
        <dbReference type="Proteomes" id="UP000799764"/>
    </source>
</evidence>
<feature type="transmembrane region" description="Helical" evidence="9">
    <location>
        <begin position="445"/>
        <end position="465"/>
    </location>
</feature>
<keyword evidence="3" id="KW-0813">Transport</keyword>
<keyword evidence="5 9" id="KW-1133">Transmembrane helix</keyword>
<name>A0A9P4PHA1_9PLEO</name>
<organism evidence="10 11">
    <name type="scientific">Karstenula rhodostoma CBS 690.94</name>
    <dbReference type="NCBI Taxonomy" id="1392251"/>
    <lineage>
        <taxon>Eukaryota</taxon>
        <taxon>Fungi</taxon>
        <taxon>Dikarya</taxon>
        <taxon>Ascomycota</taxon>
        <taxon>Pezizomycotina</taxon>
        <taxon>Dothideomycetes</taxon>
        <taxon>Pleosporomycetidae</taxon>
        <taxon>Pleosporales</taxon>
        <taxon>Massarineae</taxon>
        <taxon>Didymosphaeriaceae</taxon>
        <taxon>Karstenula</taxon>
    </lineage>
</organism>
<comment type="subcellular location">
    <subcellularLocation>
        <location evidence="1">Endomembrane system</location>
        <topology evidence="1">Multi-pass membrane protein</topology>
    </subcellularLocation>
</comment>
<evidence type="ECO:0000256" key="4">
    <source>
        <dbReference type="ARBA" id="ARBA00022692"/>
    </source>
</evidence>
<feature type="transmembrane region" description="Helical" evidence="9">
    <location>
        <begin position="276"/>
        <end position="297"/>
    </location>
</feature>
<feature type="transmembrane region" description="Helical" evidence="9">
    <location>
        <begin position="407"/>
        <end position="433"/>
    </location>
</feature>
<protein>
    <submittedName>
        <fullName evidence="10">MFS general substrate transporter</fullName>
    </submittedName>
</protein>
<comment type="similarity">
    <text evidence="2">Belongs to the major facilitator superfamily.</text>
</comment>
<accession>A0A9P4PHA1</accession>
<feature type="transmembrane region" description="Helical" evidence="9">
    <location>
        <begin position="334"/>
        <end position="353"/>
    </location>
</feature>
<feature type="compositionally biased region" description="Basic and acidic residues" evidence="8">
    <location>
        <begin position="648"/>
        <end position="664"/>
    </location>
</feature>
<dbReference type="PANTHER" id="PTHR23501">
    <property type="entry name" value="MAJOR FACILITATOR SUPERFAMILY"/>
    <property type="match status" value="1"/>
</dbReference>
<evidence type="ECO:0000256" key="5">
    <source>
        <dbReference type="ARBA" id="ARBA00022989"/>
    </source>
</evidence>
<dbReference type="GO" id="GO:0005886">
    <property type="term" value="C:plasma membrane"/>
    <property type="evidence" value="ECO:0007669"/>
    <property type="project" value="TreeGrafter"/>
</dbReference>
<dbReference type="GO" id="GO:0012505">
    <property type="term" value="C:endomembrane system"/>
    <property type="evidence" value="ECO:0007669"/>
    <property type="project" value="UniProtKB-SubCell"/>
</dbReference>
<feature type="transmembrane region" description="Helical" evidence="9">
    <location>
        <begin position="365"/>
        <end position="387"/>
    </location>
</feature>
<keyword evidence="6" id="KW-0406">Ion transport</keyword>
<dbReference type="SUPFAM" id="SSF103473">
    <property type="entry name" value="MFS general substrate transporter"/>
    <property type="match status" value="1"/>
</dbReference>
<sequence>MADNSRPQSAPCLDPGGTVTPARVLSMNAADRYDPDAITVVGSRRGSCKFNKPPEANAKPMDKDVDNAAERYDGGTSVAAAESQDIPREYAEPPTGAESPGYARMTIMRTHILPSEKTYLFVSILMLATCQSLDNFLRVLYQYEVATNYQVSGMLGALNTVPTLSAATMTPLISKSADVFGRPETLVASIASYVLGTALQAKSTNIGLFTVGTVFWAIGFLGVISMFEIIIADLTSMRLRVIVFYLPAIPYLATTWFSAALRNTLVKACPSVEWRFAWSAILYVVCSIPLVIGIFIIERNAKKRLFPSEFENTMRTPVRGRVSRLLLRLRQMDILGWICFVGIVTCLLAPWASMPLVVPHGQGVWLSPATISVTSTGLLFIPIFYYVEKYSKYPMFPSELLWEKRILTALMMGFLYHLAYYVQSTYLLIGLGIRYNNDEDSSARIVGLYTFTSTLVGLFIGVIISITRDLRWYLRFGAIIYLASFVIQYTRPSGADNVSQLAVTCSQVLLGIAGGLFPFPAMAFVQGARDHTQLSTLLGAYMTACRVGSGVGQSLAGAIWTNALLPRLHKSLDQLLLDDDIDMLYAMPTSHEQLYPWSSPPRKPMVEAFVESHRYLCLIGIIASTLLIILAFLVRDASLEGLQEHEDIELQPRPAEDVQLKEASETTTPRPLRPSRHPIIM</sequence>
<evidence type="ECO:0000256" key="2">
    <source>
        <dbReference type="ARBA" id="ARBA00008335"/>
    </source>
</evidence>
<evidence type="ECO:0000256" key="9">
    <source>
        <dbReference type="SAM" id="Phobius"/>
    </source>
</evidence>
<keyword evidence="7 9" id="KW-0472">Membrane</keyword>
<feature type="region of interest" description="Disordered" evidence="8">
    <location>
        <begin position="44"/>
        <end position="98"/>
    </location>
</feature>
<evidence type="ECO:0000313" key="10">
    <source>
        <dbReference type="EMBL" id="KAF2445044.1"/>
    </source>
</evidence>
<dbReference type="GO" id="GO:0022857">
    <property type="term" value="F:transmembrane transporter activity"/>
    <property type="evidence" value="ECO:0007669"/>
    <property type="project" value="TreeGrafter"/>
</dbReference>
<evidence type="ECO:0000256" key="3">
    <source>
        <dbReference type="ARBA" id="ARBA00022448"/>
    </source>
</evidence>
<comment type="caution">
    <text evidence="10">The sequence shown here is derived from an EMBL/GenBank/DDBJ whole genome shotgun (WGS) entry which is preliminary data.</text>
</comment>
<feature type="transmembrane region" description="Helical" evidence="9">
    <location>
        <begin position="501"/>
        <end position="525"/>
    </location>
</feature>
<evidence type="ECO:0000256" key="8">
    <source>
        <dbReference type="SAM" id="MobiDB-lite"/>
    </source>
</evidence>
<feature type="transmembrane region" description="Helical" evidence="9">
    <location>
        <begin position="615"/>
        <end position="634"/>
    </location>
</feature>
<feature type="transmembrane region" description="Helical" evidence="9">
    <location>
        <begin position="153"/>
        <end position="173"/>
    </location>
</feature>
<dbReference type="Gene3D" id="1.20.1250.20">
    <property type="entry name" value="MFS general substrate transporter like domains"/>
    <property type="match status" value="2"/>
</dbReference>
<keyword evidence="11" id="KW-1185">Reference proteome</keyword>